<protein>
    <submittedName>
        <fullName evidence="1">Uncharacterized protein</fullName>
    </submittedName>
</protein>
<dbReference type="Proteomes" id="UP000233100">
    <property type="component" value="Chromosome 11"/>
</dbReference>
<organism evidence="1 2">
    <name type="scientific">Macaca fascicularis</name>
    <name type="common">Crab-eating macaque</name>
    <name type="synonym">Cynomolgus monkey</name>
    <dbReference type="NCBI Taxonomy" id="9541"/>
    <lineage>
        <taxon>Eukaryota</taxon>
        <taxon>Metazoa</taxon>
        <taxon>Chordata</taxon>
        <taxon>Craniata</taxon>
        <taxon>Vertebrata</taxon>
        <taxon>Euteleostomi</taxon>
        <taxon>Mammalia</taxon>
        <taxon>Eutheria</taxon>
        <taxon>Euarchontoglires</taxon>
        <taxon>Primates</taxon>
        <taxon>Haplorrhini</taxon>
        <taxon>Catarrhini</taxon>
        <taxon>Cercopithecidae</taxon>
        <taxon>Cercopithecinae</taxon>
        <taxon>Macaca</taxon>
    </lineage>
</organism>
<proteinExistence type="predicted"/>
<accession>A0A7N9CZA8</accession>
<reference evidence="1 2" key="1">
    <citation type="submission" date="2013-03" db="EMBL/GenBank/DDBJ databases">
        <authorList>
            <person name="Warren W."/>
            <person name="Wilson R.K."/>
        </authorList>
    </citation>
    <scope>NUCLEOTIDE SEQUENCE</scope>
</reference>
<keyword evidence="2" id="KW-1185">Reference proteome</keyword>
<reference evidence="1" key="3">
    <citation type="submission" date="2025-09" db="UniProtKB">
        <authorList>
            <consortium name="Ensembl"/>
        </authorList>
    </citation>
    <scope>IDENTIFICATION</scope>
</reference>
<sequence length="113" mass="12731">KLSNFESALHTTVNPTCSRYYFFFFETESRSAAQAGVQWRDLGSLQALPPGFTPFSCLSLPSSWDYRRPPPRPASFLYFFSRDGVSPCQPGWSRSPDLVIRPSRPPKVLGLQA</sequence>
<reference evidence="1" key="2">
    <citation type="submission" date="2025-08" db="UniProtKB">
        <authorList>
            <consortium name="Ensembl"/>
        </authorList>
    </citation>
    <scope>IDENTIFICATION</scope>
</reference>
<dbReference type="GeneTree" id="ENSGT00940000165497"/>
<dbReference type="AlphaFoldDB" id="A0A7N9CZA8"/>
<name>A0A7N9CZA8_MACFA</name>
<dbReference type="Ensembl" id="ENSMFAT00000094457.1">
    <property type="protein sequence ID" value="ENSMFAP00000055077.1"/>
    <property type="gene ID" value="ENSMFAG00000052368.1"/>
</dbReference>
<evidence type="ECO:0000313" key="1">
    <source>
        <dbReference type="Ensembl" id="ENSMFAP00000055077.1"/>
    </source>
</evidence>
<evidence type="ECO:0000313" key="2">
    <source>
        <dbReference type="Proteomes" id="UP000233100"/>
    </source>
</evidence>
<dbReference type="PANTHER" id="PTHR46254:SF7">
    <property type="entry name" value="PI4-KINASE N-TERMINAL DOMAIN-CONTAINING PROTEIN"/>
    <property type="match status" value="1"/>
</dbReference>
<dbReference type="PANTHER" id="PTHR46254">
    <property type="entry name" value="PROTEIN GVQW1-RELATED"/>
    <property type="match status" value="1"/>
</dbReference>